<evidence type="ECO:0008006" key="3">
    <source>
        <dbReference type="Google" id="ProtNLM"/>
    </source>
</evidence>
<dbReference type="EMBL" id="RSEJ01000022">
    <property type="protein sequence ID" value="NBI54690.1"/>
    <property type="molecule type" value="Genomic_DNA"/>
</dbReference>
<comment type="caution">
    <text evidence="1">The sequence shown here is derived from an EMBL/GenBank/DDBJ whole genome shotgun (WGS) entry which is preliminary data.</text>
</comment>
<organism evidence="1 2">
    <name type="scientific">Photobacterium alginatilyticum</name>
    <dbReference type="NCBI Taxonomy" id="1775171"/>
    <lineage>
        <taxon>Bacteria</taxon>
        <taxon>Pseudomonadati</taxon>
        <taxon>Pseudomonadota</taxon>
        <taxon>Gammaproteobacteria</taxon>
        <taxon>Vibrionales</taxon>
        <taxon>Vibrionaceae</taxon>
        <taxon>Photobacterium</taxon>
    </lineage>
</organism>
<accession>A0ABW9YLX2</accession>
<gene>
    <name evidence="1" type="ORF">EIZ48_19430</name>
</gene>
<evidence type="ECO:0000313" key="1">
    <source>
        <dbReference type="EMBL" id="NBI54690.1"/>
    </source>
</evidence>
<evidence type="ECO:0000313" key="2">
    <source>
        <dbReference type="Proteomes" id="UP000738517"/>
    </source>
</evidence>
<keyword evidence="2" id="KW-1185">Reference proteome</keyword>
<name>A0ABW9YLX2_9GAMM</name>
<reference evidence="1 2" key="1">
    <citation type="journal article" date="2017" name="Int. J. Syst. Evol. Microbiol.">
        <title>Photobacterium alginatilyticum sp. nov., a marine bacterium isolated from bottom seawater.</title>
        <authorList>
            <person name="Wang X."/>
            <person name="Wang Y."/>
            <person name="Yang X."/>
            <person name="Sun H."/>
            <person name="Li B."/>
            <person name="Zhang X.H."/>
        </authorList>
    </citation>
    <scope>NUCLEOTIDE SEQUENCE [LARGE SCALE GENOMIC DNA]</scope>
    <source>
        <strain evidence="1 2">P03D4</strain>
    </source>
</reference>
<dbReference type="RefSeq" id="WP_160654998.1">
    <property type="nucleotide sequence ID" value="NZ_RSEJ01000022.1"/>
</dbReference>
<sequence length="197" mass="22633">MVSWSQMIKNFDKRLDIEDIEEFQLHLTKAVNRKISKLEEEYGTVSEDDMADPRDLDAYKDHLTDVMISTQSAKILGDELSILALYKKVEIKTKKIIESKVPNPKSKNLSYINNVRSILPFELETIDGYSSFNELRLLNNAIKHGGLVSNELSSKYPSWIEGDELKDLDIAYRRLLSGVELYVSTLVERLYSLSEQP</sequence>
<protein>
    <recommendedName>
        <fullName evidence="3">MAE-28990/MAE-18760-like HEPN domain-containing protein</fullName>
    </recommendedName>
</protein>
<dbReference type="Proteomes" id="UP000738517">
    <property type="component" value="Unassembled WGS sequence"/>
</dbReference>
<proteinExistence type="predicted"/>